<dbReference type="InterPro" id="IPR014729">
    <property type="entry name" value="Rossmann-like_a/b/a_fold"/>
</dbReference>
<feature type="compositionally biased region" description="Basic and acidic residues" evidence="8">
    <location>
        <begin position="280"/>
        <end position="290"/>
    </location>
</feature>
<dbReference type="GO" id="GO:0003904">
    <property type="term" value="F:deoxyribodipyrimidine photo-lyase activity"/>
    <property type="evidence" value="ECO:0007669"/>
    <property type="project" value="TreeGrafter"/>
</dbReference>
<accession>A0A1Y2CZJ0</accession>
<dbReference type="GO" id="GO:0043153">
    <property type="term" value="P:entrainment of circadian clock by photoperiod"/>
    <property type="evidence" value="ECO:0007669"/>
    <property type="project" value="TreeGrafter"/>
</dbReference>
<dbReference type="PROSITE" id="PS51645">
    <property type="entry name" value="PHR_CRY_ALPHA_BETA"/>
    <property type="match status" value="1"/>
</dbReference>
<dbReference type="GO" id="GO:0006139">
    <property type="term" value="P:nucleobase-containing compound metabolic process"/>
    <property type="evidence" value="ECO:0007669"/>
    <property type="project" value="UniProtKB-ARBA"/>
</dbReference>
<dbReference type="Proteomes" id="UP000193467">
    <property type="component" value="Unassembled WGS sequence"/>
</dbReference>
<feature type="region of interest" description="Disordered" evidence="8">
    <location>
        <begin position="271"/>
        <end position="296"/>
    </location>
</feature>
<dbReference type="Pfam" id="PF00875">
    <property type="entry name" value="DNA_photolyase"/>
    <property type="match status" value="1"/>
</dbReference>
<evidence type="ECO:0000256" key="6">
    <source>
        <dbReference type="PIRSR" id="PIRSR602081-1"/>
    </source>
</evidence>
<feature type="binding site" evidence="6">
    <location>
        <begin position="305"/>
        <end position="309"/>
    </location>
    <ligand>
        <name>FAD</name>
        <dbReference type="ChEBI" id="CHEBI:57692"/>
    </ligand>
</feature>
<feature type="binding site" evidence="6">
    <location>
        <begin position="448"/>
        <end position="450"/>
    </location>
    <ligand>
        <name>FAD</name>
        <dbReference type="ChEBI" id="CHEBI:57692"/>
    </ligand>
</feature>
<dbReference type="InterPro" id="IPR018394">
    <property type="entry name" value="DNA_photolyase_1_CS_C"/>
</dbReference>
<dbReference type="STRING" id="106004.A0A1Y2CZJ0"/>
<feature type="site" description="Electron transfer via tryptophanyl radical" evidence="7">
    <location>
        <position position="382"/>
    </location>
</feature>
<dbReference type="Gene3D" id="1.25.40.80">
    <property type="match status" value="1"/>
</dbReference>
<dbReference type="AlphaFoldDB" id="A0A1Y2CZJ0"/>
<feature type="site" description="Electron transfer via tryptophanyl radical" evidence="7">
    <location>
        <position position="458"/>
    </location>
</feature>
<name>A0A1Y2CZJ0_9BASI</name>
<comment type="cofactor">
    <cofactor evidence="6">
        <name>FAD</name>
        <dbReference type="ChEBI" id="CHEBI:57692"/>
    </cofactor>
    <text evidence="6">Binds 1 FAD per subunit.</text>
</comment>
<dbReference type="GO" id="GO:0005634">
    <property type="term" value="C:nucleus"/>
    <property type="evidence" value="ECO:0007669"/>
    <property type="project" value="TreeGrafter"/>
</dbReference>
<evidence type="ECO:0000313" key="10">
    <source>
        <dbReference type="EMBL" id="ORY51765.1"/>
    </source>
</evidence>
<dbReference type="Pfam" id="PF03441">
    <property type="entry name" value="FAD_binding_7"/>
    <property type="match status" value="1"/>
</dbReference>
<dbReference type="Gene3D" id="1.10.579.10">
    <property type="entry name" value="DNA Cyclobutane Dipyrimidine Photolyase, subunit A, domain 3"/>
    <property type="match status" value="1"/>
</dbReference>
<evidence type="ECO:0000256" key="7">
    <source>
        <dbReference type="PIRSR" id="PIRSR602081-2"/>
    </source>
</evidence>
<feature type="domain" description="Photolyase/cryptochrome alpha/beta" evidence="9">
    <location>
        <begin position="17"/>
        <end position="154"/>
    </location>
</feature>
<dbReference type="InterPro" id="IPR036155">
    <property type="entry name" value="Crypto/Photolyase_N_sf"/>
</dbReference>
<keyword evidence="10" id="KW-0456">Lyase</keyword>
<dbReference type="InterPro" id="IPR006050">
    <property type="entry name" value="DNA_photolyase_N"/>
</dbReference>
<keyword evidence="11" id="KW-1185">Reference proteome</keyword>
<dbReference type="GO" id="GO:0071949">
    <property type="term" value="F:FAD binding"/>
    <property type="evidence" value="ECO:0007669"/>
    <property type="project" value="TreeGrafter"/>
</dbReference>
<dbReference type="PANTHER" id="PTHR11455:SF18">
    <property type="entry name" value="SI:CH1073-390K14.1"/>
    <property type="match status" value="1"/>
</dbReference>
<evidence type="ECO:0000256" key="3">
    <source>
        <dbReference type="ARBA" id="ARBA00022630"/>
    </source>
</evidence>
<dbReference type="GO" id="GO:0006950">
    <property type="term" value="P:response to stress"/>
    <property type="evidence" value="ECO:0007669"/>
    <property type="project" value="UniProtKB-ARBA"/>
</dbReference>
<evidence type="ECO:0000313" key="11">
    <source>
        <dbReference type="Proteomes" id="UP000193467"/>
    </source>
</evidence>
<organism evidence="10 11">
    <name type="scientific">Leucosporidium creatinivorum</name>
    <dbReference type="NCBI Taxonomy" id="106004"/>
    <lineage>
        <taxon>Eukaryota</taxon>
        <taxon>Fungi</taxon>
        <taxon>Dikarya</taxon>
        <taxon>Basidiomycota</taxon>
        <taxon>Pucciniomycotina</taxon>
        <taxon>Microbotryomycetes</taxon>
        <taxon>Leucosporidiales</taxon>
        <taxon>Leucosporidium</taxon>
    </lineage>
</organism>
<gene>
    <name evidence="10" type="ORF">BCR35DRAFT_272489</name>
</gene>
<keyword evidence="3 6" id="KW-0285">Flavoprotein</keyword>
<keyword evidence="5" id="KW-0157">Chromophore</keyword>
<dbReference type="GO" id="GO:0032922">
    <property type="term" value="P:circadian regulation of gene expression"/>
    <property type="evidence" value="ECO:0007669"/>
    <property type="project" value="TreeGrafter"/>
</dbReference>
<evidence type="ECO:0000256" key="1">
    <source>
        <dbReference type="ARBA" id="ARBA00001932"/>
    </source>
</evidence>
<dbReference type="FunFam" id="1.10.579.10:FF:000003">
    <property type="entry name" value="Deoxyribodipyrimidine photo-lyase"/>
    <property type="match status" value="1"/>
</dbReference>
<dbReference type="InterPro" id="IPR036134">
    <property type="entry name" value="Crypto/Photolyase_FAD-like_sf"/>
</dbReference>
<dbReference type="Gene3D" id="3.40.50.620">
    <property type="entry name" value="HUPs"/>
    <property type="match status" value="1"/>
</dbReference>
<comment type="cofactor">
    <cofactor evidence="1">
        <name>(6R)-5,10-methylene-5,6,7,8-tetrahydrofolate</name>
        <dbReference type="ChEBI" id="CHEBI:15636"/>
    </cofactor>
</comment>
<dbReference type="SUPFAM" id="SSF48173">
    <property type="entry name" value="Cryptochrome/photolyase FAD-binding domain"/>
    <property type="match status" value="1"/>
</dbReference>
<comment type="similarity">
    <text evidence="2">Belongs to the DNA photolyase class-1 family.</text>
</comment>
<dbReference type="EMBL" id="MCGR01000107">
    <property type="protein sequence ID" value="ORY51765.1"/>
    <property type="molecule type" value="Genomic_DNA"/>
</dbReference>
<evidence type="ECO:0000259" key="9">
    <source>
        <dbReference type="PROSITE" id="PS51645"/>
    </source>
</evidence>
<protein>
    <submittedName>
        <fullName evidence="10">DNA photolyase, FAD-binding/Cryptochrome</fullName>
    </submittedName>
</protein>
<dbReference type="GO" id="GO:0003677">
    <property type="term" value="F:DNA binding"/>
    <property type="evidence" value="ECO:0007669"/>
    <property type="project" value="TreeGrafter"/>
</dbReference>
<comment type="caution">
    <text evidence="10">The sequence shown here is derived from an EMBL/GenBank/DDBJ whole genome shotgun (WGS) entry which is preliminary data.</text>
</comment>
<dbReference type="PANTHER" id="PTHR11455">
    <property type="entry name" value="CRYPTOCHROME"/>
    <property type="match status" value="1"/>
</dbReference>
<feature type="site" description="Electron transfer via tryptophanyl radical" evidence="7">
    <location>
        <position position="435"/>
    </location>
</feature>
<proteinExistence type="inferred from homology"/>
<evidence type="ECO:0000256" key="5">
    <source>
        <dbReference type="ARBA" id="ARBA00022991"/>
    </source>
</evidence>
<dbReference type="OrthoDB" id="435881at2759"/>
<dbReference type="InterPro" id="IPR002081">
    <property type="entry name" value="Cryptochrome/DNA_photolyase_1"/>
</dbReference>
<feature type="binding site" evidence="6">
    <location>
        <position position="293"/>
    </location>
    <ligand>
        <name>FAD</name>
        <dbReference type="ChEBI" id="CHEBI:57692"/>
    </ligand>
</feature>
<dbReference type="PROSITE" id="PS00394">
    <property type="entry name" value="DNA_PHOTOLYASES_1_1"/>
    <property type="match status" value="1"/>
</dbReference>
<dbReference type="GO" id="GO:0005737">
    <property type="term" value="C:cytoplasm"/>
    <property type="evidence" value="ECO:0007669"/>
    <property type="project" value="TreeGrafter"/>
</dbReference>
<feature type="binding site" evidence="6">
    <location>
        <position position="347"/>
    </location>
    <ligand>
        <name>FAD</name>
        <dbReference type="ChEBI" id="CHEBI:57692"/>
    </ligand>
</feature>
<dbReference type="InParanoid" id="A0A1Y2CZJ0"/>
<feature type="binding site" evidence="6">
    <location>
        <begin position="350"/>
        <end position="357"/>
    </location>
    <ligand>
        <name>FAD</name>
        <dbReference type="ChEBI" id="CHEBI:57692"/>
    </ligand>
</feature>
<sequence length="543" mass="62245">MLQSSELKPVKHEKDSVVVYWMRNKDLRLTDNRALAHASGVAKTHSLPLIVLYVFSPSDYAAHDRSPRRIDFQVRQLRYLSAELAKLDIPLYTIEWSERKSIPSKLLEKLEEWNASALIGNLEYEIDELRRDTEIVQKTNKARKGGEGWKGETTFLADFCVVPPGEVLTKQDKPYSVFSPWYRNWSAKVSANPLDYIDDAGGVEANDKSARNHPVLKPMFEHKVPEKIKGWSLDAEDQKNMEHLWPVGEGVCEEVMRRFLKTKVRKQAFFEPPLHPGAQDAKDPKKDSKIGEYATGRNNVSLDGTSHISPYLAAGFISPRHVLRLTAELSNNKLPTDKSTGNGLATWISEVAWRDFYQHVLCAWPRVSMGRPFNLKYENVVWEHNDEHFQAWKDGRTGFPIVDAAMRALKAQGYMHNRCRMIVAMLFTKQLMLDWHLGERYFMEQLLDGDLGANNGGWQWSASTGCDPQPYFRIFNMTSQSEKSDPDGDYIRYWVPELKSLKGKAIHEPSASMSEKEILKLGYVMPIVDHATTRKRALARYKE</sequence>
<keyword evidence="4 6" id="KW-0274">FAD</keyword>
<dbReference type="InterPro" id="IPR005101">
    <property type="entry name" value="Cryptochr/Photolyase_FAD-bd"/>
</dbReference>
<dbReference type="SUPFAM" id="SSF52425">
    <property type="entry name" value="Cryptochrome/photolyase, N-terminal domain"/>
    <property type="match status" value="1"/>
</dbReference>
<reference evidence="10 11" key="1">
    <citation type="submission" date="2016-07" db="EMBL/GenBank/DDBJ databases">
        <title>Pervasive Adenine N6-methylation of Active Genes in Fungi.</title>
        <authorList>
            <consortium name="DOE Joint Genome Institute"/>
            <person name="Mondo S.J."/>
            <person name="Dannebaum R.O."/>
            <person name="Kuo R.C."/>
            <person name="Labutti K."/>
            <person name="Haridas S."/>
            <person name="Kuo A."/>
            <person name="Salamov A."/>
            <person name="Ahrendt S.R."/>
            <person name="Lipzen A."/>
            <person name="Sullivan W."/>
            <person name="Andreopoulos W.B."/>
            <person name="Clum A."/>
            <person name="Lindquist E."/>
            <person name="Daum C."/>
            <person name="Ramamoorthy G.K."/>
            <person name="Gryganskyi A."/>
            <person name="Culley D."/>
            <person name="Magnuson J.K."/>
            <person name="James T.Y."/>
            <person name="O'Malley M.A."/>
            <person name="Stajich J.E."/>
            <person name="Spatafora J.W."/>
            <person name="Visel A."/>
            <person name="Grigoriev I.V."/>
        </authorList>
    </citation>
    <scope>NUCLEOTIDE SEQUENCE [LARGE SCALE GENOMIC DNA]</scope>
    <source>
        <strain evidence="10 11">62-1032</strain>
    </source>
</reference>
<evidence type="ECO:0000256" key="4">
    <source>
        <dbReference type="ARBA" id="ARBA00022827"/>
    </source>
</evidence>
<evidence type="ECO:0000256" key="8">
    <source>
        <dbReference type="SAM" id="MobiDB-lite"/>
    </source>
</evidence>
<evidence type="ECO:0000256" key="2">
    <source>
        <dbReference type="ARBA" id="ARBA00005862"/>
    </source>
</evidence>